<organism evidence="10 11">
    <name type="scientific">Microvirga thermotolerans</name>
    <dbReference type="NCBI Taxonomy" id="2651334"/>
    <lineage>
        <taxon>Bacteria</taxon>
        <taxon>Pseudomonadati</taxon>
        <taxon>Pseudomonadota</taxon>
        <taxon>Alphaproteobacteria</taxon>
        <taxon>Hyphomicrobiales</taxon>
        <taxon>Methylobacteriaceae</taxon>
        <taxon>Microvirga</taxon>
    </lineage>
</organism>
<dbReference type="Gene3D" id="3.90.550.10">
    <property type="entry name" value="Spore Coat Polysaccharide Biosynthesis Protein SpsA, Chain A"/>
    <property type="match status" value="1"/>
</dbReference>
<dbReference type="PANTHER" id="PTHR19136">
    <property type="entry name" value="MOLYBDENUM COFACTOR GUANYLYLTRANSFERASE"/>
    <property type="match status" value="1"/>
</dbReference>
<keyword evidence="4 8" id="KW-0547">Nucleotide-binding</keyword>
<keyword evidence="1 8" id="KW-0963">Cytoplasm</keyword>
<evidence type="ECO:0000256" key="2">
    <source>
        <dbReference type="ARBA" id="ARBA00022679"/>
    </source>
</evidence>
<evidence type="ECO:0000256" key="6">
    <source>
        <dbReference type="ARBA" id="ARBA00023134"/>
    </source>
</evidence>
<evidence type="ECO:0000259" key="9">
    <source>
        <dbReference type="Pfam" id="PF12804"/>
    </source>
</evidence>
<reference evidence="10 11" key="1">
    <citation type="submission" date="2019-10" db="EMBL/GenBank/DDBJ databases">
        <title>Isolation, Identification of Microvirga thermotolerans HR1, a novel thermophilic bacterium and Comparative Genomics of the genus Microvirga.</title>
        <authorList>
            <person name="Li J."/>
            <person name="Zhang W."/>
            <person name="Lin M."/>
            <person name="Wang J."/>
        </authorList>
    </citation>
    <scope>NUCLEOTIDE SEQUENCE [LARGE SCALE GENOMIC DNA]</scope>
    <source>
        <strain evidence="10 11">HR1</strain>
    </source>
</reference>
<dbReference type="NCBIfam" id="TIGR02665">
    <property type="entry name" value="molyb_mobA"/>
    <property type="match status" value="1"/>
</dbReference>
<dbReference type="RefSeq" id="WP_152586967.1">
    <property type="nucleotide sequence ID" value="NZ_CP045423.1"/>
</dbReference>
<comment type="domain">
    <text evidence="8">The N-terminal domain determines nucleotide recognition and specific binding, while the C-terminal domain determines the specific binding to the target protein.</text>
</comment>
<comment type="subcellular location">
    <subcellularLocation>
        <location evidence="8">Cytoplasm</location>
    </subcellularLocation>
</comment>
<feature type="binding site" evidence="8">
    <location>
        <position position="74"/>
    </location>
    <ligand>
        <name>GTP</name>
        <dbReference type="ChEBI" id="CHEBI:37565"/>
    </ligand>
</feature>
<dbReference type="PANTHER" id="PTHR19136:SF81">
    <property type="entry name" value="MOLYBDENUM COFACTOR GUANYLYLTRANSFERASE"/>
    <property type="match status" value="1"/>
</dbReference>
<feature type="binding site" evidence="8">
    <location>
        <position position="109"/>
    </location>
    <ligand>
        <name>Mg(2+)</name>
        <dbReference type="ChEBI" id="CHEBI:18420"/>
    </ligand>
</feature>
<dbReference type="EC" id="2.7.7.77" evidence="8"/>
<dbReference type="EMBL" id="CP045423">
    <property type="protein sequence ID" value="QFU17331.1"/>
    <property type="molecule type" value="Genomic_DNA"/>
</dbReference>
<proteinExistence type="inferred from homology"/>
<evidence type="ECO:0000256" key="7">
    <source>
        <dbReference type="ARBA" id="ARBA00023150"/>
    </source>
</evidence>
<dbReference type="GO" id="GO:1902758">
    <property type="term" value="P:bis(molybdopterin guanine dinucleotide)molybdenum biosynthetic process"/>
    <property type="evidence" value="ECO:0007669"/>
    <property type="project" value="TreeGrafter"/>
</dbReference>
<comment type="cofactor">
    <cofactor evidence="8">
        <name>Mg(2+)</name>
        <dbReference type="ChEBI" id="CHEBI:18420"/>
    </cofactor>
</comment>
<sequence length="212" mass="22763">MSEARSAPPVLGAILAGGLGTRMGGVDKGLLRLGGEPLLQRIARRLAPQCGGLVLNANGEPDRFADMGLPVIPDAVPGRLGPLSGLLAVLEWAATHRPEVERIVSVSTDTPFLPEDLVARLDAVRRRAEHSPVLATSGGRLHPTIGLWPIRLKDDLRAALVQQHVRSMRAFAERHGYVEAEWPADPVDPFFNINTPEDLAAAGNFLLDQPHA</sequence>
<dbReference type="InterPro" id="IPR029044">
    <property type="entry name" value="Nucleotide-diphossugar_trans"/>
</dbReference>
<evidence type="ECO:0000256" key="3">
    <source>
        <dbReference type="ARBA" id="ARBA00022723"/>
    </source>
</evidence>
<dbReference type="GO" id="GO:0005525">
    <property type="term" value="F:GTP binding"/>
    <property type="evidence" value="ECO:0007669"/>
    <property type="project" value="UniProtKB-UniRule"/>
</dbReference>
<keyword evidence="10" id="KW-0548">Nucleotidyltransferase</keyword>
<feature type="domain" description="MobA-like NTP transferase" evidence="9">
    <location>
        <begin position="12"/>
        <end position="170"/>
    </location>
</feature>
<gene>
    <name evidence="8 10" type="primary">mobA</name>
    <name evidence="10" type="ORF">GDR74_14475</name>
</gene>
<feature type="binding site" evidence="8">
    <location>
        <begin position="15"/>
        <end position="17"/>
    </location>
    <ligand>
        <name>GTP</name>
        <dbReference type="ChEBI" id="CHEBI:37565"/>
    </ligand>
</feature>
<comment type="function">
    <text evidence="8">Transfers a GMP moiety from GTP to Mo-molybdopterin (Mo-MPT) cofactor (Moco or molybdenum cofactor) to form Mo-molybdopterin guanine dinucleotide (Mo-MGD) cofactor.</text>
</comment>
<evidence type="ECO:0000256" key="5">
    <source>
        <dbReference type="ARBA" id="ARBA00022842"/>
    </source>
</evidence>
<dbReference type="GO" id="GO:0046872">
    <property type="term" value="F:metal ion binding"/>
    <property type="evidence" value="ECO:0007669"/>
    <property type="project" value="UniProtKB-KW"/>
</dbReference>
<keyword evidence="11" id="KW-1185">Reference proteome</keyword>
<dbReference type="KEGG" id="mico:GDR74_14475"/>
<protein>
    <recommendedName>
        <fullName evidence="8">Molybdenum cofactor guanylyltransferase</fullName>
        <shortName evidence="8">MoCo guanylyltransferase</shortName>
        <ecNumber evidence="8">2.7.7.77</ecNumber>
    </recommendedName>
    <alternativeName>
        <fullName evidence="8">GTP:molybdopterin guanylyltransferase</fullName>
    </alternativeName>
    <alternativeName>
        <fullName evidence="8">Mo-MPT guanylyltransferase</fullName>
    </alternativeName>
    <alternativeName>
        <fullName evidence="8">Molybdopterin guanylyltransferase</fullName>
    </alternativeName>
    <alternativeName>
        <fullName evidence="8">Molybdopterin-guanine dinucleotide synthase</fullName>
        <shortName evidence="8">MGD synthase</shortName>
    </alternativeName>
</protein>
<keyword evidence="5 8" id="KW-0460">Magnesium</keyword>
<dbReference type="InterPro" id="IPR013482">
    <property type="entry name" value="Molybde_CF_guanTrfase"/>
</dbReference>
<evidence type="ECO:0000313" key="10">
    <source>
        <dbReference type="EMBL" id="QFU17331.1"/>
    </source>
</evidence>
<dbReference type="CDD" id="cd02503">
    <property type="entry name" value="MobA"/>
    <property type="match status" value="1"/>
</dbReference>
<dbReference type="SUPFAM" id="SSF53448">
    <property type="entry name" value="Nucleotide-diphospho-sugar transferases"/>
    <property type="match status" value="1"/>
</dbReference>
<name>A0A5P9JYV3_9HYPH</name>
<dbReference type="InterPro" id="IPR025877">
    <property type="entry name" value="MobA-like_NTP_Trfase"/>
</dbReference>
<comment type="similarity">
    <text evidence="8">Belongs to the MobA family.</text>
</comment>
<dbReference type="AlphaFoldDB" id="A0A5P9JYV3"/>
<evidence type="ECO:0000256" key="4">
    <source>
        <dbReference type="ARBA" id="ARBA00022741"/>
    </source>
</evidence>
<evidence type="ECO:0000313" key="11">
    <source>
        <dbReference type="Proteomes" id="UP000325614"/>
    </source>
</evidence>
<dbReference type="Pfam" id="PF12804">
    <property type="entry name" value="NTP_transf_3"/>
    <property type="match status" value="1"/>
</dbReference>
<keyword evidence="2 8" id="KW-0808">Transferase</keyword>
<feature type="binding site" evidence="8">
    <location>
        <position position="109"/>
    </location>
    <ligand>
        <name>GTP</name>
        <dbReference type="ChEBI" id="CHEBI:37565"/>
    </ligand>
</feature>
<feature type="binding site" evidence="8">
    <location>
        <position position="28"/>
    </location>
    <ligand>
        <name>GTP</name>
        <dbReference type="ChEBI" id="CHEBI:37565"/>
    </ligand>
</feature>
<keyword evidence="7 8" id="KW-0501">Molybdenum cofactor biosynthesis</keyword>
<feature type="binding site" evidence="8">
    <location>
        <position position="56"/>
    </location>
    <ligand>
        <name>GTP</name>
        <dbReference type="ChEBI" id="CHEBI:37565"/>
    </ligand>
</feature>
<dbReference type="GO" id="GO:0005737">
    <property type="term" value="C:cytoplasm"/>
    <property type="evidence" value="ECO:0007669"/>
    <property type="project" value="UniProtKB-SubCell"/>
</dbReference>
<dbReference type="HAMAP" id="MF_00316">
    <property type="entry name" value="MobA"/>
    <property type="match status" value="1"/>
</dbReference>
<dbReference type="GO" id="GO:0061603">
    <property type="term" value="F:molybdenum cofactor guanylyltransferase activity"/>
    <property type="evidence" value="ECO:0007669"/>
    <property type="project" value="UniProtKB-EC"/>
</dbReference>
<evidence type="ECO:0000256" key="8">
    <source>
        <dbReference type="HAMAP-Rule" id="MF_00316"/>
    </source>
</evidence>
<accession>A0A5P9JYV3</accession>
<dbReference type="Proteomes" id="UP000325614">
    <property type="component" value="Chromosome"/>
</dbReference>
<keyword evidence="6 8" id="KW-0342">GTP-binding</keyword>
<evidence type="ECO:0000256" key="1">
    <source>
        <dbReference type="ARBA" id="ARBA00022490"/>
    </source>
</evidence>
<comment type="subunit">
    <text evidence="8">Monomer.</text>
</comment>
<keyword evidence="3 8" id="KW-0479">Metal-binding</keyword>
<comment type="catalytic activity">
    <reaction evidence="8">
        <text>Mo-molybdopterin + GTP + H(+) = Mo-molybdopterin guanine dinucleotide + diphosphate</text>
        <dbReference type="Rhea" id="RHEA:34243"/>
        <dbReference type="ChEBI" id="CHEBI:15378"/>
        <dbReference type="ChEBI" id="CHEBI:33019"/>
        <dbReference type="ChEBI" id="CHEBI:37565"/>
        <dbReference type="ChEBI" id="CHEBI:71302"/>
        <dbReference type="ChEBI" id="CHEBI:71310"/>
        <dbReference type="EC" id="2.7.7.77"/>
    </reaction>
</comment>